<keyword evidence="3" id="KW-1185">Reference proteome</keyword>
<accession>A0ABR3PRU6</accession>
<proteinExistence type="predicted"/>
<evidence type="ECO:0000256" key="1">
    <source>
        <dbReference type="SAM" id="MobiDB-lite"/>
    </source>
</evidence>
<dbReference type="GeneID" id="95989847"/>
<organism evidence="2 3">
    <name type="scientific">Vanrija albida</name>
    <dbReference type="NCBI Taxonomy" id="181172"/>
    <lineage>
        <taxon>Eukaryota</taxon>
        <taxon>Fungi</taxon>
        <taxon>Dikarya</taxon>
        <taxon>Basidiomycota</taxon>
        <taxon>Agaricomycotina</taxon>
        <taxon>Tremellomycetes</taxon>
        <taxon>Trichosporonales</taxon>
        <taxon>Trichosporonaceae</taxon>
        <taxon>Vanrija</taxon>
    </lineage>
</organism>
<evidence type="ECO:0000313" key="2">
    <source>
        <dbReference type="EMBL" id="KAL1405179.1"/>
    </source>
</evidence>
<gene>
    <name evidence="2" type="ORF">Q8F55_008804</name>
</gene>
<dbReference type="RefSeq" id="XP_069205123.1">
    <property type="nucleotide sequence ID" value="XM_069357186.1"/>
</dbReference>
<name>A0ABR3PRU6_9TREE</name>
<comment type="caution">
    <text evidence="2">The sequence shown here is derived from an EMBL/GenBank/DDBJ whole genome shotgun (WGS) entry which is preliminary data.</text>
</comment>
<dbReference type="Proteomes" id="UP001565368">
    <property type="component" value="Unassembled WGS sequence"/>
</dbReference>
<feature type="region of interest" description="Disordered" evidence="1">
    <location>
        <begin position="546"/>
        <end position="572"/>
    </location>
</feature>
<dbReference type="EMBL" id="JBBXJM010000007">
    <property type="protein sequence ID" value="KAL1405179.1"/>
    <property type="molecule type" value="Genomic_DNA"/>
</dbReference>
<reference evidence="2 3" key="1">
    <citation type="submission" date="2023-08" db="EMBL/GenBank/DDBJ databases">
        <title>Annotated Genome Sequence of Vanrija albida AlHP1.</title>
        <authorList>
            <person name="Herzog R."/>
        </authorList>
    </citation>
    <scope>NUCLEOTIDE SEQUENCE [LARGE SCALE GENOMIC DNA]</scope>
    <source>
        <strain evidence="2 3">AlHP1</strain>
    </source>
</reference>
<feature type="compositionally biased region" description="Acidic residues" evidence="1">
    <location>
        <begin position="556"/>
        <end position="572"/>
    </location>
</feature>
<protein>
    <submittedName>
        <fullName evidence="2">Uncharacterized protein</fullName>
    </submittedName>
</protein>
<sequence>MAAAVAASYADYVCTNCQRLGFDGSSTAAAGSSHAVVACSVCGAIDERATYIRNTAHTSHIFGTIHDPDGSSEIQFGDPRERRHEAYINELLHIYLVDPRSRFVERPAGHFIPGVRNLYNRIRTEQARTKGYVRVQTKNTTQQVKYHLVSAIRLVIQQSNVALVHSHFAHHRASMPPSGAPLSRGDGSVMAPSLRAIFARAQALGSDHPGYLDRLSTLKLGSKRVERLFVNLPTTIDVVLSQVLVLSNHLKLLIGLPVATRKRLLSVNAIKAEAVRTGKTTETAEPDDFVLDTECWDYMSGVIWDDALEMALGLYNAQQVVSIPDDSFGIQHAGMLLREREQYIRFSANEERRKGRTAPVEVEQAMKEWVRRAKASGTIPAQVTKAYLGSLGFHGDPRRQDLEGRSLNAEELDAELAVLFKYGPEKLSSILATPAEAKEKEQQLLDTNVWSFPRGVQESAAGAVELATPTLDTPNGGTDASDDEVDAEGRPEAQPRGNFSKRINFNAIRNLVFRSDDEGSEGGEGGEVEQDINVALQQAVGDTLLGALGDDIGGQGDDDSEAEDGEDGEADV</sequence>
<feature type="region of interest" description="Disordered" evidence="1">
    <location>
        <begin position="466"/>
        <end position="500"/>
    </location>
</feature>
<evidence type="ECO:0000313" key="3">
    <source>
        <dbReference type="Proteomes" id="UP001565368"/>
    </source>
</evidence>